<comment type="subcellular location">
    <subcellularLocation>
        <location evidence="1">Cell membrane</location>
        <topology evidence="1">Multi-pass membrane protein</topology>
    </subcellularLocation>
</comment>
<name>A0ABM7WAB4_9BACT</name>
<feature type="transmembrane region" description="Helical" evidence="8">
    <location>
        <begin position="93"/>
        <end position="126"/>
    </location>
</feature>
<evidence type="ECO:0000256" key="5">
    <source>
        <dbReference type="ARBA" id="ARBA00022692"/>
    </source>
</evidence>
<feature type="transmembrane region" description="Helical" evidence="8">
    <location>
        <begin position="171"/>
        <end position="194"/>
    </location>
</feature>
<dbReference type="RefSeq" id="WP_284151292.1">
    <property type="nucleotide sequence ID" value="NZ_AP025516.1"/>
</dbReference>
<dbReference type="Proteomes" id="UP000830055">
    <property type="component" value="Chromosome"/>
</dbReference>
<dbReference type="InterPro" id="IPR000802">
    <property type="entry name" value="Arsenical_pump_ArsB"/>
</dbReference>
<feature type="transmembrane region" description="Helical" evidence="8">
    <location>
        <begin position="133"/>
        <end position="151"/>
    </location>
</feature>
<reference evidence="10 11" key="1">
    <citation type="submission" date="2022-01" db="EMBL/GenBank/DDBJ databases">
        <title>Desulfofustis limnae sp. nov., a novel mesophilic sulfate-reducing bacterium isolated from marsh soil.</title>
        <authorList>
            <person name="Watanabe M."/>
            <person name="Takahashi A."/>
            <person name="Kojima H."/>
            <person name="Fukui M."/>
        </authorList>
    </citation>
    <scope>NUCLEOTIDE SEQUENCE [LARGE SCALE GENOMIC DNA]</scope>
    <source>
        <strain evidence="10 11">PPLL</strain>
    </source>
</reference>
<protein>
    <submittedName>
        <fullName evidence="10">Transporter</fullName>
    </submittedName>
</protein>
<evidence type="ECO:0000313" key="11">
    <source>
        <dbReference type="Proteomes" id="UP000830055"/>
    </source>
</evidence>
<feature type="transmembrane region" description="Helical" evidence="8">
    <location>
        <begin position="27"/>
        <end position="45"/>
    </location>
</feature>
<evidence type="ECO:0000256" key="4">
    <source>
        <dbReference type="ARBA" id="ARBA00022475"/>
    </source>
</evidence>
<gene>
    <name evidence="10" type="ORF">DPPLL_22550</name>
</gene>
<organism evidence="10 11">
    <name type="scientific">Desulfofustis limnaeus</name>
    <dbReference type="NCBI Taxonomy" id="2740163"/>
    <lineage>
        <taxon>Bacteria</taxon>
        <taxon>Pseudomonadati</taxon>
        <taxon>Thermodesulfobacteriota</taxon>
        <taxon>Desulfobulbia</taxon>
        <taxon>Desulfobulbales</taxon>
        <taxon>Desulfocapsaceae</taxon>
        <taxon>Desulfofustis</taxon>
    </lineage>
</organism>
<accession>A0ABM7WAB4</accession>
<evidence type="ECO:0000313" key="10">
    <source>
        <dbReference type="EMBL" id="BDD87890.1"/>
    </source>
</evidence>
<evidence type="ECO:0000259" key="9">
    <source>
        <dbReference type="Pfam" id="PF03600"/>
    </source>
</evidence>
<keyword evidence="3" id="KW-0813">Transport</keyword>
<sequence length="410" mass="43858">MTALIIFVVAYAGIALGKVPGLMIDRVGVALLGAIAMVVWQVVSIEEAFAAIDLPTILLLYSLMIVSAQLRLGGFYTWVAQRIVVGSAHPRRFLLVIMLVGGVLSAVLANDIVCFALTPILALALIEARLNPMPYLLALAVASNIGSAATIIGNPQNMLIGQTGQLDFLAFFSWCAPPALASMVVSYLIILLLFRRSLRLAAATPLNTADEPGRPFDRWQSTKGLVAVVVLIGLFFTPLPREISAIGVAGLLLCSRKMKTRDITGLVDWHLITLFCALFVIIHGISRGGLLVEIIDHLRAVGIDLASPSILTGVSVLLSNLFSNVPAVMLLLGFLDPAQPEQWYVLAVSSTFAGNLFLLGSIANLIVVEQAARYHIRISVLQHALVGIPVTIASLAVLLGWLALLHGMRP</sequence>
<keyword evidence="7 8" id="KW-0472">Membrane</keyword>
<evidence type="ECO:0000256" key="8">
    <source>
        <dbReference type="SAM" id="Phobius"/>
    </source>
</evidence>
<dbReference type="PANTHER" id="PTHR43302">
    <property type="entry name" value="TRANSPORTER ARSB-RELATED"/>
    <property type="match status" value="1"/>
</dbReference>
<evidence type="ECO:0000256" key="6">
    <source>
        <dbReference type="ARBA" id="ARBA00022989"/>
    </source>
</evidence>
<feature type="domain" description="Citrate transporter-like" evidence="9">
    <location>
        <begin position="15"/>
        <end position="352"/>
    </location>
</feature>
<keyword evidence="5 8" id="KW-0812">Transmembrane</keyword>
<feature type="transmembrane region" description="Helical" evidence="8">
    <location>
        <begin position="57"/>
        <end position="81"/>
    </location>
</feature>
<comment type="similarity">
    <text evidence="2">Belongs to the CitM (TC 2.A.11) transporter family.</text>
</comment>
<dbReference type="Pfam" id="PF03600">
    <property type="entry name" value="CitMHS"/>
    <property type="match status" value="1"/>
</dbReference>
<dbReference type="EMBL" id="AP025516">
    <property type="protein sequence ID" value="BDD87890.1"/>
    <property type="molecule type" value="Genomic_DNA"/>
</dbReference>
<evidence type="ECO:0000256" key="2">
    <source>
        <dbReference type="ARBA" id="ARBA00009843"/>
    </source>
</evidence>
<dbReference type="PANTHER" id="PTHR43302:SF5">
    <property type="entry name" value="TRANSPORTER ARSB-RELATED"/>
    <property type="match status" value="1"/>
</dbReference>
<dbReference type="InterPro" id="IPR004680">
    <property type="entry name" value="Cit_transptr-like_dom"/>
</dbReference>
<keyword evidence="4" id="KW-1003">Cell membrane</keyword>
<proteinExistence type="inferred from homology"/>
<dbReference type="CDD" id="cd01117">
    <property type="entry name" value="YbiR_permease"/>
    <property type="match status" value="1"/>
</dbReference>
<keyword evidence="11" id="KW-1185">Reference proteome</keyword>
<feature type="transmembrane region" description="Helical" evidence="8">
    <location>
        <begin position="269"/>
        <end position="290"/>
    </location>
</feature>
<feature type="transmembrane region" description="Helical" evidence="8">
    <location>
        <begin position="224"/>
        <end position="249"/>
    </location>
</feature>
<dbReference type="PRINTS" id="PR00758">
    <property type="entry name" value="ARSENICPUMP"/>
</dbReference>
<evidence type="ECO:0000256" key="7">
    <source>
        <dbReference type="ARBA" id="ARBA00023136"/>
    </source>
</evidence>
<keyword evidence="6 8" id="KW-1133">Transmembrane helix</keyword>
<evidence type="ECO:0000256" key="1">
    <source>
        <dbReference type="ARBA" id="ARBA00004651"/>
    </source>
</evidence>
<evidence type="ECO:0000256" key="3">
    <source>
        <dbReference type="ARBA" id="ARBA00022448"/>
    </source>
</evidence>
<feature type="transmembrane region" description="Helical" evidence="8">
    <location>
        <begin position="343"/>
        <end position="368"/>
    </location>
</feature>
<feature type="transmembrane region" description="Helical" evidence="8">
    <location>
        <begin position="380"/>
        <end position="404"/>
    </location>
</feature>